<keyword evidence="3" id="KW-1185">Reference proteome</keyword>
<feature type="region of interest" description="Disordered" evidence="1">
    <location>
        <begin position="446"/>
        <end position="508"/>
    </location>
</feature>
<accession>A0A0B1T7F2</accession>
<feature type="region of interest" description="Disordered" evidence="1">
    <location>
        <begin position="158"/>
        <end position="183"/>
    </location>
</feature>
<gene>
    <name evidence="2" type="ORF">OESDEN_08409</name>
</gene>
<feature type="compositionally biased region" description="Low complexity" evidence="1">
    <location>
        <begin position="366"/>
        <end position="393"/>
    </location>
</feature>
<feature type="region of interest" description="Disordered" evidence="1">
    <location>
        <begin position="347"/>
        <end position="408"/>
    </location>
</feature>
<dbReference type="AlphaFoldDB" id="A0A0B1T7F2"/>
<reference evidence="2 3" key="1">
    <citation type="submission" date="2014-03" db="EMBL/GenBank/DDBJ databases">
        <title>Draft genome of the hookworm Oesophagostomum dentatum.</title>
        <authorList>
            <person name="Mitreva M."/>
        </authorList>
    </citation>
    <scope>NUCLEOTIDE SEQUENCE [LARGE SCALE GENOMIC DNA]</scope>
    <source>
        <strain evidence="2 3">OD-Hann</strain>
    </source>
</reference>
<organism evidence="2 3">
    <name type="scientific">Oesophagostomum dentatum</name>
    <name type="common">Nodular worm</name>
    <dbReference type="NCBI Taxonomy" id="61180"/>
    <lineage>
        <taxon>Eukaryota</taxon>
        <taxon>Metazoa</taxon>
        <taxon>Ecdysozoa</taxon>
        <taxon>Nematoda</taxon>
        <taxon>Chromadorea</taxon>
        <taxon>Rhabditida</taxon>
        <taxon>Rhabditina</taxon>
        <taxon>Rhabditomorpha</taxon>
        <taxon>Strongyloidea</taxon>
        <taxon>Strongylidae</taxon>
        <taxon>Oesophagostomum</taxon>
    </lineage>
</organism>
<sequence length="508" mass="56813">MEQQHWEHRVQPSSKFSEFRTSSSHSFSAHSNFHQTASNQGFYQRNGQWNLMPSRARGERIYRYDTGPVTRTHPNGTTTINRQTIFIAENGQPNVNLVQRLPGLVELTHVTPPPSVLAMMPPELRRKLKKLQKMKIPPRVINPNLAQQPTNLRNHSFTSSQFRSESVHSQGSKLPPRRRNETGNYRRIHHNSSRSRISNQMPQRMIERQQQQTFVPTANDIRHQQHDALRRRPVKEADTLLAPSITTLAPVLQPEVRQTSETPQAQMATVTVVPHVSTTQPPPTPKLVEVQDMILDAEVIFETTTPHPTTRVEAERIELTRPVVASVQARKVDFDEVLAMDSQYYDEYEEPADEPVESEDSTTEQPTEASSLPSLPTSAPSEATKTAETATTTRLPPIVLPPPMNTNFIRDDRRSNILPGAESMPIALIPPAAVVPSLSENSRSEAEKQVNVLPPVIPSAETTHATSQLSEEASTVSPASDRKSVGKSYEGNTTPQTMVGEDYPEHVG</sequence>
<evidence type="ECO:0000313" key="3">
    <source>
        <dbReference type="Proteomes" id="UP000053660"/>
    </source>
</evidence>
<feature type="compositionally biased region" description="Polar residues" evidence="1">
    <location>
        <begin position="158"/>
        <end position="172"/>
    </location>
</feature>
<protein>
    <submittedName>
        <fullName evidence="2">Uncharacterized protein</fullName>
    </submittedName>
</protein>
<name>A0A0B1T7F2_OESDE</name>
<dbReference type="EMBL" id="KN551863">
    <property type="protein sequence ID" value="KHJ91717.1"/>
    <property type="molecule type" value="Genomic_DNA"/>
</dbReference>
<feature type="compositionally biased region" description="Acidic residues" evidence="1">
    <location>
        <begin position="347"/>
        <end position="362"/>
    </location>
</feature>
<evidence type="ECO:0000256" key="1">
    <source>
        <dbReference type="SAM" id="MobiDB-lite"/>
    </source>
</evidence>
<feature type="compositionally biased region" description="Polar residues" evidence="1">
    <location>
        <begin position="460"/>
        <end position="478"/>
    </location>
</feature>
<evidence type="ECO:0000313" key="2">
    <source>
        <dbReference type="EMBL" id="KHJ91717.1"/>
    </source>
</evidence>
<dbReference type="OrthoDB" id="5862652at2759"/>
<proteinExistence type="predicted"/>
<dbReference type="Proteomes" id="UP000053660">
    <property type="component" value="Unassembled WGS sequence"/>
</dbReference>